<feature type="region of interest" description="Disordered" evidence="1">
    <location>
        <begin position="26"/>
        <end position="78"/>
    </location>
</feature>
<reference evidence="3" key="1">
    <citation type="submission" date="2013-03" db="EMBL/GenBank/DDBJ databases">
        <title>The Genome Sequence of Anopheles christyi ACHKN1017.</title>
        <authorList>
            <consortium name="The Broad Institute Genomics Platform"/>
            <person name="Neafsey D.E."/>
            <person name="Besansky N."/>
            <person name="Walker B."/>
            <person name="Young S.K."/>
            <person name="Zeng Q."/>
            <person name="Gargeya S."/>
            <person name="Fitzgerald M."/>
            <person name="Haas B."/>
            <person name="Abouelleil A."/>
            <person name="Allen A.W."/>
            <person name="Alvarado L."/>
            <person name="Arachchi H.M."/>
            <person name="Berlin A.M."/>
            <person name="Chapman S.B."/>
            <person name="Gainer-Dewar J."/>
            <person name="Goldberg J."/>
            <person name="Griggs A."/>
            <person name="Gujja S."/>
            <person name="Hansen M."/>
            <person name="Howarth C."/>
            <person name="Imamovic A."/>
            <person name="Ireland A."/>
            <person name="Larimer J."/>
            <person name="McCowan C."/>
            <person name="Murphy C."/>
            <person name="Pearson M."/>
            <person name="Poon T.W."/>
            <person name="Priest M."/>
            <person name="Roberts A."/>
            <person name="Saif S."/>
            <person name="Shea T."/>
            <person name="Sisk P."/>
            <person name="Sykes S."/>
            <person name="Wortman J."/>
            <person name="Nusbaum C."/>
            <person name="Birren B."/>
        </authorList>
    </citation>
    <scope>NUCLEOTIDE SEQUENCE [LARGE SCALE GENOMIC DNA]</scope>
    <source>
        <strain evidence="3">ACHKN1017</strain>
    </source>
</reference>
<evidence type="ECO:0000313" key="2">
    <source>
        <dbReference type="EnsemblMetazoa" id="ACHR014106-PA"/>
    </source>
</evidence>
<dbReference type="VEuPathDB" id="VectorBase:ACHR014106"/>
<organism evidence="2 3">
    <name type="scientific">Anopheles christyi</name>
    <dbReference type="NCBI Taxonomy" id="43041"/>
    <lineage>
        <taxon>Eukaryota</taxon>
        <taxon>Metazoa</taxon>
        <taxon>Ecdysozoa</taxon>
        <taxon>Arthropoda</taxon>
        <taxon>Hexapoda</taxon>
        <taxon>Insecta</taxon>
        <taxon>Pterygota</taxon>
        <taxon>Neoptera</taxon>
        <taxon>Endopterygota</taxon>
        <taxon>Diptera</taxon>
        <taxon>Nematocera</taxon>
        <taxon>Culicoidea</taxon>
        <taxon>Culicidae</taxon>
        <taxon>Anophelinae</taxon>
        <taxon>Anopheles</taxon>
    </lineage>
</organism>
<accession>A0A182KI03</accession>
<keyword evidence="3" id="KW-1185">Reference proteome</keyword>
<dbReference type="AlphaFoldDB" id="A0A182KI03"/>
<feature type="compositionally biased region" description="Low complexity" evidence="1">
    <location>
        <begin position="63"/>
        <end position="74"/>
    </location>
</feature>
<feature type="region of interest" description="Disordered" evidence="1">
    <location>
        <begin position="142"/>
        <end position="161"/>
    </location>
</feature>
<proteinExistence type="predicted"/>
<evidence type="ECO:0000313" key="3">
    <source>
        <dbReference type="Proteomes" id="UP000075881"/>
    </source>
</evidence>
<sequence length="218" mass="22470">MPRGSPRIPSEAAPREAPILKPLAVCPFTFTPPDDGKAPEAPAADRPSPQPTCAVMPVPPGGTPIEAEPTAPTGPTFPPPTHSFRSFFTPIAPICGLLIDPVVGAVVMAGVLLPVGHIPPATVATAGGAVTTLPLLRALHDGAGPTPDPPAGPSGTVIPNASGRIRNARRATCCIIIFHPGSTQIVCWNPRCSLSLCQMLLSLLLLLLLKMRYSSTVA</sequence>
<dbReference type="Proteomes" id="UP000075881">
    <property type="component" value="Unassembled WGS sequence"/>
</dbReference>
<reference evidence="2" key="2">
    <citation type="submission" date="2020-05" db="UniProtKB">
        <authorList>
            <consortium name="EnsemblMetazoa"/>
        </authorList>
    </citation>
    <scope>IDENTIFICATION</scope>
    <source>
        <strain evidence="2">ACHKN1017</strain>
    </source>
</reference>
<protein>
    <submittedName>
        <fullName evidence="2">Uncharacterized protein</fullName>
    </submittedName>
</protein>
<evidence type="ECO:0000256" key="1">
    <source>
        <dbReference type="SAM" id="MobiDB-lite"/>
    </source>
</evidence>
<dbReference type="EnsemblMetazoa" id="ACHR014106-RA">
    <property type="protein sequence ID" value="ACHR014106-PA"/>
    <property type="gene ID" value="ACHR014106"/>
</dbReference>
<name>A0A182KI03_9DIPT</name>